<dbReference type="InterPro" id="IPR001670">
    <property type="entry name" value="ADH_Fe/GldA"/>
</dbReference>
<dbReference type="Proteomes" id="UP000283644">
    <property type="component" value="Unassembled WGS sequence"/>
</dbReference>
<name>A0A417Y122_9ACTN</name>
<feature type="domain" description="Fe-containing alcohol dehydrogenase-like C-terminal" evidence="3">
    <location>
        <begin position="197"/>
        <end position="380"/>
    </location>
</feature>
<dbReference type="RefSeq" id="WP_118926053.1">
    <property type="nucleotide sequence ID" value="NZ_QXGH01000018.1"/>
</dbReference>
<dbReference type="InterPro" id="IPR056798">
    <property type="entry name" value="ADH_Fe_C"/>
</dbReference>
<proteinExistence type="predicted"/>
<protein>
    <submittedName>
        <fullName evidence="4">Iron-containing alcohol dehydrogenase</fullName>
    </submittedName>
</protein>
<comment type="caution">
    <text evidence="4">The sequence shown here is derived from an EMBL/GenBank/DDBJ whole genome shotgun (WGS) entry which is preliminary data.</text>
</comment>
<evidence type="ECO:0000313" key="4">
    <source>
        <dbReference type="EMBL" id="RHW26267.1"/>
    </source>
</evidence>
<dbReference type="OrthoDB" id="323926at2"/>
<dbReference type="SUPFAM" id="SSF56796">
    <property type="entry name" value="Dehydroquinate synthase-like"/>
    <property type="match status" value="1"/>
</dbReference>
<dbReference type="GO" id="GO:0004022">
    <property type="term" value="F:alcohol dehydrogenase (NAD+) activity"/>
    <property type="evidence" value="ECO:0007669"/>
    <property type="project" value="TreeGrafter"/>
</dbReference>
<dbReference type="Pfam" id="PF00465">
    <property type="entry name" value="Fe-ADH"/>
    <property type="match status" value="1"/>
</dbReference>
<reference evidence="4 5" key="1">
    <citation type="submission" date="2018-09" db="EMBL/GenBank/DDBJ databases">
        <title>Genome sequencing of Nocardioides immobilis CCTCC AB 2017083 for comparison to Nocardioides silvaticus.</title>
        <authorList>
            <person name="Li C."/>
            <person name="Wang G."/>
        </authorList>
    </citation>
    <scope>NUCLEOTIDE SEQUENCE [LARGE SCALE GENOMIC DNA]</scope>
    <source>
        <strain evidence="4 5">CCTCC AB 2017083</strain>
    </source>
</reference>
<dbReference type="PANTHER" id="PTHR11496:SF83">
    <property type="entry name" value="HYDROXYACID-OXOACID TRANSHYDROGENASE, MITOCHONDRIAL"/>
    <property type="match status" value="1"/>
</dbReference>
<evidence type="ECO:0000259" key="2">
    <source>
        <dbReference type="Pfam" id="PF00465"/>
    </source>
</evidence>
<keyword evidence="5" id="KW-1185">Reference proteome</keyword>
<dbReference type="GO" id="GO:0046872">
    <property type="term" value="F:metal ion binding"/>
    <property type="evidence" value="ECO:0007669"/>
    <property type="project" value="InterPro"/>
</dbReference>
<sequence>MQVLYRRPAQRLLWGDDTIVRLPGELARAGAQRPLILCGGSVGRHPRLIPRLADVLEALVGGISTEVRSHSPLSRVEVVVDALRRTRADSIVAVGGGSAFVTARAASILHGESRPLQSLATRYAADGTAISVRLDAPKLPIIAVPTTPTTAASKAGTAVTVPGSGARLTMFDPQTRARSILLDPEYLSSSPPTLTLQASLNAFVMAVEGLCSARSHLFSDAVLTHAIRQLADLLPTLAGETATPHRRMQAALVSILVGEGTDAAGGGLTAALSHTLGHQLGVHNGLADAALLPYVLEHVPPAPSALELVADALSCATDQVVDRVRELLAAAAAPVRLRDLGLRREGLEDLAREATQDFAYARGPDRPAPRTVVDILNAAW</sequence>
<dbReference type="EMBL" id="QXGH01000018">
    <property type="protein sequence ID" value="RHW26267.1"/>
    <property type="molecule type" value="Genomic_DNA"/>
</dbReference>
<keyword evidence="1" id="KW-0560">Oxidoreductase</keyword>
<organism evidence="4 5">
    <name type="scientific">Nocardioides immobilis</name>
    <dbReference type="NCBI Taxonomy" id="2049295"/>
    <lineage>
        <taxon>Bacteria</taxon>
        <taxon>Bacillati</taxon>
        <taxon>Actinomycetota</taxon>
        <taxon>Actinomycetes</taxon>
        <taxon>Propionibacteriales</taxon>
        <taxon>Nocardioidaceae</taxon>
        <taxon>Nocardioides</taxon>
    </lineage>
</organism>
<feature type="domain" description="Alcohol dehydrogenase iron-type/glycerol dehydrogenase GldA" evidence="2">
    <location>
        <begin position="10"/>
        <end position="184"/>
    </location>
</feature>
<dbReference type="AlphaFoldDB" id="A0A417Y122"/>
<dbReference type="Pfam" id="PF25137">
    <property type="entry name" value="ADH_Fe_C"/>
    <property type="match status" value="1"/>
</dbReference>
<dbReference type="Gene3D" id="1.20.1090.10">
    <property type="entry name" value="Dehydroquinate synthase-like - alpha domain"/>
    <property type="match status" value="1"/>
</dbReference>
<evidence type="ECO:0000256" key="1">
    <source>
        <dbReference type="ARBA" id="ARBA00023002"/>
    </source>
</evidence>
<gene>
    <name evidence="4" type="ORF">D0Z08_14975</name>
</gene>
<accession>A0A417Y122</accession>
<evidence type="ECO:0000313" key="5">
    <source>
        <dbReference type="Proteomes" id="UP000283644"/>
    </source>
</evidence>
<evidence type="ECO:0000259" key="3">
    <source>
        <dbReference type="Pfam" id="PF25137"/>
    </source>
</evidence>
<dbReference type="Gene3D" id="3.40.50.1970">
    <property type="match status" value="1"/>
</dbReference>
<dbReference type="PANTHER" id="PTHR11496">
    <property type="entry name" value="ALCOHOL DEHYDROGENASE"/>
    <property type="match status" value="1"/>
</dbReference>
<dbReference type="CDD" id="cd14866">
    <property type="entry name" value="Fe-ADH-like"/>
    <property type="match status" value="1"/>
</dbReference>
<dbReference type="InterPro" id="IPR039697">
    <property type="entry name" value="Alcohol_dehydrogenase_Fe"/>
</dbReference>